<sequence length="160" mass="18014">WWHRSIQGKLFQATSKHMCAYCTLEITHNHEYELSLGLHLARSKSMGLGLLLTGNASPPEQLYGFELSSFVPSSHAGVNCVQWSHDNVKVIRFYNKSKCVIFGGSNKISHIWDRTESQYDEPLKARPSECNNRHDLNIDKILVVSASDIEDIVGVSNLTV</sequence>
<gene>
    <name evidence="1" type="ORF">PBRASI_LOCUS10915</name>
</gene>
<dbReference type="AlphaFoldDB" id="A0A9N9E7A3"/>
<dbReference type="Proteomes" id="UP000789739">
    <property type="component" value="Unassembled WGS sequence"/>
</dbReference>
<comment type="caution">
    <text evidence="1">The sequence shown here is derived from an EMBL/GenBank/DDBJ whole genome shotgun (WGS) entry which is preliminary data.</text>
</comment>
<feature type="non-terminal residue" evidence="1">
    <location>
        <position position="1"/>
    </location>
</feature>
<protein>
    <submittedName>
        <fullName evidence="1">8461_t:CDS:1</fullName>
    </submittedName>
</protein>
<keyword evidence="2" id="KW-1185">Reference proteome</keyword>
<proteinExistence type="predicted"/>
<dbReference type="OrthoDB" id="1602884at2759"/>
<organism evidence="1 2">
    <name type="scientific">Paraglomus brasilianum</name>
    <dbReference type="NCBI Taxonomy" id="144538"/>
    <lineage>
        <taxon>Eukaryota</taxon>
        <taxon>Fungi</taxon>
        <taxon>Fungi incertae sedis</taxon>
        <taxon>Mucoromycota</taxon>
        <taxon>Glomeromycotina</taxon>
        <taxon>Glomeromycetes</taxon>
        <taxon>Paraglomerales</taxon>
        <taxon>Paraglomeraceae</taxon>
        <taxon>Paraglomus</taxon>
    </lineage>
</organism>
<accession>A0A9N9E7A3</accession>
<evidence type="ECO:0000313" key="1">
    <source>
        <dbReference type="EMBL" id="CAG8663505.1"/>
    </source>
</evidence>
<name>A0A9N9E7A3_9GLOM</name>
<feature type="non-terminal residue" evidence="1">
    <location>
        <position position="160"/>
    </location>
</feature>
<dbReference type="EMBL" id="CAJVPI010003919">
    <property type="protein sequence ID" value="CAG8663505.1"/>
    <property type="molecule type" value="Genomic_DNA"/>
</dbReference>
<reference evidence="1" key="1">
    <citation type="submission" date="2021-06" db="EMBL/GenBank/DDBJ databases">
        <authorList>
            <person name="Kallberg Y."/>
            <person name="Tangrot J."/>
            <person name="Rosling A."/>
        </authorList>
    </citation>
    <scope>NUCLEOTIDE SEQUENCE</scope>
    <source>
        <strain evidence="1">BR232B</strain>
    </source>
</reference>
<evidence type="ECO:0000313" key="2">
    <source>
        <dbReference type="Proteomes" id="UP000789739"/>
    </source>
</evidence>